<evidence type="ECO:0000313" key="1">
    <source>
        <dbReference type="EMBL" id="CAH0724764.1"/>
    </source>
</evidence>
<dbReference type="EMBL" id="OV170224">
    <property type="protein sequence ID" value="CAH0724764.1"/>
    <property type="molecule type" value="Genomic_DNA"/>
</dbReference>
<sequence length="101" mass="11914">MVNLPKDIIAESLPEETVFILYQNNIFYAHKGVMELKDLEYISTKATNYTSLHERTWNPHVYQTAMNKLRQIRNMVSNEFKMRCSECGTAHYEDEILAPER</sequence>
<evidence type="ECO:0000313" key="2">
    <source>
        <dbReference type="Proteomes" id="UP000838878"/>
    </source>
</evidence>
<feature type="non-terminal residue" evidence="1">
    <location>
        <position position="101"/>
    </location>
</feature>
<proteinExistence type="predicted"/>
<dbReference type="OrthoDB" id="7435843at2759"/>
<protein>
    <submittedName>
        <fullName evidence="1">Uncharacterized protein</fullName>
    </submittedName>
</protein>
<keyword evidence="2" id="KW-1185">Reference proteome</keyword>
<accession>A0A8J9YA43</accession>
<organism evidence="1 2">
    <name type="scientific">Brenthis ino</name>
    <name type="common">lesser marbled fritillary</name>
    <dbReference type="NCBI Taxonomy" id="405034"/>
    <lineage>
        <taxon>Eukaryota</taxon>
        <taxon>Metazoa</taxon>
        <taxon>Ecdysozoa</taxon>
        <taxon>Arthropoda</taxon>
        <taxon>Hexapoda</taxon>
        <taxon>Insecta</taxon>
        <taxon>Pterygota</taxon>
        <taxon>Neoptera</taxon>
        <taxon>Endopterygota</taxon>
        <taxon>Lepidoptera</taxon>
        <taxon>Glossata</taxon>
        <taxon>Ditrysia</taxon>
        <taxon>Papilionoidea</taxon>
        <taxon>Nymphalidae</taxon>
        <taxon>Heliconiinae</taxon>
        <taxon>Argynnini</taxon>
        <taxon>Brenthis</taxon>
    </lineage>
</organism>
<dbReference type="AlphaFoldDB" id="A0A8J9YA43"/>
<name>A0A8J9YA43_9NEOP</name>
<dbReference type="Proteomes" id="UP000838878">
    <property type="component" value="Chromosome 4"/>
</dbReference>
<reference evidence="1" key="1">
    <citation type="submission" date="2021-12" db="EMBL/GenBank/DDBJ databases">
        <authorList>
            <person name="Martin H S."/>
        </authorList>
    </citation>
    <scope>NUCLEOTIDE SEQUENCE</scope>
</reference>
<gene>
    <name evidence="1" type="ORF">BINO364_LOCUS10430</name>
</gene>